<dbReference type="Gene3D" id="1.10.10.10">
    <property type="entry name" value="Winged helix-like DNA-binding domain superfamily/Winged helix DNA-binding domain"/>
    <property type="match status" value="1"/>
</dbReference>
<organism evidence="2 3">
    <name type="scientific">Thermoproteota archaeon</name>
    <dbReference type="NCBI Taxonomy" id="2056631"/>
    <lineage>
        <taxon>Archaea</taxon>
        <taxon>Thermoproteota</taxon>
    </lineage>
</organism>
<dbReference type="SUPFAM" id="SSF46785">
    <property type="entry name" value="Winged helix' DNA-binding domain"/>
    <property type="match status" value="1"/>
</dbReference>
<evidence type="ECO:0000313" key="3">
    <source>
        <dbReference type="Proteomes" id="UP000315399"/>
    </source>
</evidence>
<dbReference type="InterPro" id="IPR036390">
    <property type="entry name" value="WH_DNA-bd_sf"/>
</dbReference>
<dbReference type="InterPro" id="IPR005149">
    <property type="entry name" value="Tscrpt_reg_PadR_N"/>
</dbReference>
<dbReference type="PANTHER" id="PTHR43252">
    <property type="entry name" value="TRANSCRIPTIONAL REGULATOR YQJI"/>
    <property type="match status" value="1"/>
</dbReference>
<protein>
    <recommendedName>
        <fullName evidence="1">Transcription regulator PadR N-terminal domain-containing protein</fullName>
    </recommendedName>
</protein>
<comment type="caution">
    <text evidence="2">The sequence shown here is derived from an EMBL/GenBank/DDBJ whole genome shotgun (WGS) entry which is preliminary data.</text>
</comment>
<gene>
    <name evidence="2" type="ORF">DSO08_03625</name>
</gene>
<name>A0A523BD52_9CREN</name>
<dbReference type="Pfam" id="PF03551">
    <property type="entry name" value="PadR"/>
    <property type="match status" value="1"/>
</dbReference>
<dbReference type="Proteomes" id="UP000315399">
    <property type="component" value="Unassembled WGS sequence"/>
</dbReference>
<proteinExistence type="predicted"/>
<reference evidence="2 3" key="1">
    <citation type="journal article" date="2019" name="Nat. Microbiol.">
        <title>Expanding anaerobic alkane metabolism in the domain of Archaea.</title>
        <authorList>
            <person name="Wang Y."/>
            <person name="Wegener G."/>
            <person name="Hou J."/>
            <person name="Wang F."/>
            <person name="Xiao X."/>
        </authorList>
    </citation>
    <scope>NUCLEOTIDE SEQUENCE [LARGE SCALE GENOMIC DNA]</scope>
    <source>
        <strain evidence="2">WYZ-LMO10</strain>
    </source>
</reference>
<dbReference type="AlphaFoldDB" id="A0A523BD52"/>
<evidence type="ECO:0000259" key="1">
    <source>
        <dbReference type="Pfam" id="PF03551"/>
    </source>
</evidence>
<sequence>MICKTINVLENKIFGMKKKDALIRATANGLLRPMVMWILSKKAHSGYSIMKEIRRITGINYHAGIIYPLLYSLEGEGLITGRWRTSGRRNIKDYSLTPEGISAFKMIRKFLSSSLREMHDLVE</sequence>
<feature type="domain" description="Transcription regulator PadR N-terminal" evidence="1">
    <location>
        <begin position="36"/>
        <end position="104"/>
    </location>
</feature>
<dbReference type="PANTHER" id="PTHR43252:SF5">
    <property type="entry name" value="TRANSCRIPTIONAL REGULATOR, PADR-LIKE FAMILY"/>
    <property type="match status" value="1"/>
</dbReference>
<dbReference type="EMBL" id="QNVH01000028">
    <property type="protein sequence ID" value="TDA38804.1"/>
    <property type="molecule type" value="Genomic_DNA"/>
</dbReference>
<evidence type="ECO:0000313" key="2">
    <source>
        <dbReference type="EMBL" id="TDA38804.1"/>
    </source>
</evidence>
<dbReference type="InterPro" id="IPR036388">
    <property type="entry name" value="WH-like_DNA-bd_sf"/>
</dbReference>
<accession>A0A523BD52</accession>